<keyword evidence="7" id="KW-1185">Reference proteome</keyword>
<dbReference type="AlphaFoldDB" id="A0A6P9AB64"/>
<keyword evidence="2" id="KW-0479">Metal-binding</keyword>
<dbReference type="InterPro" id="IPR004875">
    <property type="entry name" value="DDE_SF_endonuclease_dom"/>
</dbReference>
<dbReference type="Gene3D" id="1.10.10.60">
    <property type="entry name" value="Homeodomain-like"/>
    <property type="match status" value="1"/>
</dbReference>
<dbReference type="Gene3D" id="3.30.40.10">
    <property type="entry name" value="Zinc/RING finger domain, C3HC4 (zinc finger)"/>
    <property type="match status" value="1"/>
</dbReference>
<dbReference type="InterPro" id="IPR007889">
    <property type="entry name" value="HTH_Psq"/>
</dbReference>
<dbReference type="OrthoDB" id="6115549at2759"/>
<evidence type="ECO:0000256" key="4">
    <source>
        <dbReference type="ARBA" id="ARBA00022833"/>
    </source>
</evidence>
<keyword evidence="4" id="KW-0862">Zinc</keyword>
<dbReference type="Pfam" id="PF05225">
    <property type="entry name" value="HTH_psq"/>
    <property type="match status" value="1"/>
</dbReference>
<accession>A0A6P9AB64</accession>
<feature type="compositionally biased region" description="Basic residues" evidence="5">
    <location>
        <begin position="643"/>
        <end position="662"/>
    </location>
</feature>
<feature type="region of interest" description="Disordered" evidence="5">
    <location>
        <begin position="622"/>
        <end position="694"/>
    </location>
</feature>
<evidence type="ECO:0000256" key="1">
    <source>
        <dbReference type="ARBA" id="ARBA00004123"/>
    </source>
</evidence>
<dbReference type="InterPro" id="IPR019786">
    <property type="entry name" value="Zinc_finger_PHD-type_CS"/>
</dbReference>
<name>A0A6P9AB64_THRPL</name>
<evidence type="ECO:0000256" key="2">
    <source>
        <dbReference type="ARBA" id="ARBA00022723"/>
    </source>
</evidence>
<dbReference type="InterPro" id="IPR011011">
    <property type="entry name" value="Znf_FYVE_PHD"/>
</dbReference>
<gene>
    <name evidence="8" type="primary">LOC117653647</name>
</gene>
<dbReference type="InterPro" id="IPR013083">
    <property type="entry name" value="Znf_RING/FYVE/PHD"/>
</dbReference>
<dbReference type="RefSeq" id="XP_034255343.1">
    <property type="nucleotide sequence ID" value="XM_034399452.1"/>
</dbReference>
<dbReference type="SUPFAM" id="SSF46689">
    <property type="entry name" value="Homeodomain-like"/>
    <property type="match status" value="1"/>
</dbReference>
<dbReference type="InParanoid" id="A0A6P9AB64"/>
<feature type="region of interest" description="Disordered" evidence="5">
    <location>
        <begin position="463"/>
        <end position="499"/>
    </location>
</feature>
<evidence type="ECO:0000256" key="5">
    <source>
        <dbReference type="SAM" id="MobiDB-lite"/>
    </source>
</evidence>
<dbReference type="PROSITE" id="PS01359">
    <property type="entry name" value="ZF_PHD_1"/>
    <property type="match status" value="1"/>
</dbReference>
<dbReference type="PANTHER" id="PTHR19303">
    <property type="entry name" value="TRANSPOSON"/>
    <property type="match status" value="1"/>
</dbReference>
<evidence type="ECO:0000313" key="8">
    <source>
        <dbReference type="RefSeq" id="XP_034255343.1"/>
    </source>
</evidence>
<dbReference type="SMART" id="SM00249">
    <property type="entry name" value="PHD"/>
    <property type="match status" value="1"/>
</dbReference>
<organism evidence="8">
    <name type="scientific">Thrips palmi</name>
    <name type="common">Melon thrips</name>
    <dbReference type="NCBI Taxonomy" id="161013"/>
    <lineage>
        <taxon>Eukaryota</taxon>
        <taxon>Metazoa</taxon>
        <taxon>Ecdysozoa</taxon>
        <taxon>Arthropoda</taxon>
        <taxon>Hexapoda</taxon>
        <taxon>Insecta</taxon>
        <taxon>Pterygota</taxon>
        <taxon>Neoptera</taxon>
        <taxon>Paraneoptera</taxon>
        <taxon>Thysanoptera</taxon>
        <taxon>Terebrantia</taxon>
        <taxon>Thripoidea</taxon>
        <taxon>Thripidae</taxon>
        <taxon>Thrips</taxon>
    </lineage>
</organism>
<dbReference type="Gene3D" id="3.30.420.10">
    <property type="entry name" value="Ribonuclease H-like superfamily/Ribonuclease H"/>
    <property type="match status" value="1"/>
</dbReference>
<dbReference type="Pfam" id="PF03184">
    <property type="entry name" value="DDE_1"/>
    <property type="match status" value="1"/>
</dbReference>
<feature type="domain" description="Zinc finger PHD-type" evidence="6">
    <location>
        <begin position="695"/>
        <end position="744"/>
    </location>
</feature>
<evidence type="ECO:0000259" key="6">
    <source>
        <dbReference type="SMART" id="SM00249"/>
    </source>
</evidence>
<sequence length="752" mass="82994">MVAVAITTMDNYDLTQLKNDATVPRPRGVPVNVCTSGSNSTVSAEVEVAAAVTGDPRLRMIPCVELVDILEEDWDYIMAPAKKYRTFDPDSLERALNAVKNCGISIRAASKTYKVPYITLNRHVNGLSQSLKPGRPPKLVQYEAELHDAVVTMVDMGHGATVSDIMELAVETVDKAGRSPFKSKDDRPSRRWYRGFKKRNNLSLRQPENMSANRFRMATPEVKKDFFDKLEAMYKKLIPLGLQPSQIYNTDETGVCVVTKPGKVLAVKGSKNVRERTGGERGENVTAVVTVNATGSHILPPTLIFRGQSLNMDLTEGAPEGTVFAYSKRSFIDSELFVEWFKRFIAAIPPARPVLLLMDGHGSHIQLEIIEMARSNDINILLFPPHTTNFYQPLDVGVFKSFKSAFSSESSKLMRKNKIKNINRYHIAQVLNSAWVKGITPANIQGGFRGSGVWPLNADAVTLPGTEINPEPESIQSPNADTVPAQAQTPGSQDQGLRPRVRNLLSKFSKDVMAVMDEAETQHNRPGAGGTVARGDATAQRAAVDAGNATVSSDSLVDGAHTGTSSNLQSVGGSTPSPVVSAVRSLLMPANDACDRPRSRCITQTRVITSDEFFKEMQEKEAAKKKKEDEKKAKAAAREEARKRKAAAKKKVDRNKKSKKQKHVAESEDEAEAIDDPSEEEKNKSDSDEDEDNEKCGVCEKSFQQDFNGEQWIQCSGKDCNTWFHMKCVKVAKYIATFRCEWCTPVGHLKKK</sequence>
<dbReference type="CDD" id="cd15517">
    <property type="entry name" value="PHD_TCF19_like"/>
    <property type="match status" value="1"/>
</dbReference>
<dbReference type="GO" id="GO:0005634">
    <property type="term" value="C:nucleus"/>
    <property type="evidence" value="ECO:0007669"/>
    <property type="project" value="UniProtKB-SubCell"/>
</dbReference>
<reference evidence="8" key="1">
    <citation type="submission" date="2025-08" db="UniProtKB">
        <authorList>
            <consortium name="RefSeq"/>
        </authorList>
    </citation>
    <scope>IDENTIFICATION</scope>
    <source>
        <tissue evidence="8">Total insect</tissue>
    </source>
</reference>
<feature type="region of interest" description="Disordered" evidence="5">
    <location>
        <begin position="554"/>
        <end position="578"/>
    </location>
</feature>
<evidence type="ECO:0000256" key="3">
    <source>
        <dbReference type="ARBA" id="ARBA00022771"/>
    </source>
</evidence>
<dbReference type="InterPro" id="IPR009057">
    <property type="entry name" value="Homeodomain-like_sf"/>
</dbReference>
<dbReference type="SUPFAM" id="SSF57903">
    <property type="entry name" value="FYVE/PHD zinc finger"/>
    <property type="match status" value="1"/>
</dbReference>
<feature type="compositionally biased region" description="Basic and acidic residues" evidence="5">
    <location>
        <begin position="622"/>
        <end position="642"/>
    </location>
</feature>
<proteinExistence type="predicted"/>
<feature type="region of interest" description="Disordered" evidence="5">
    <location>
        <begin position="520"/>
        <end position="539"/>
    </location>
</feature>
<dbReference type="GO" id="GO:0003677">
    <property type="term" value="F:DNA binding"/>
    <property type="evidence" value="ECO:0007669"/>
    <property type="project" value="InterPro"/>
</dbReference>
<dbReference type="Proteomes" id="UP000515158">
    <property type="component" value="Unplaced"/>
</dbReference>
<dbReference type="PANTHER" id="PTHR19303:SF74">
    <property type="entry name" value="POGO TRANSPOSABLE ELEMENT WITH KRAB DOMAIN"/>
    <property type="match status" value="1"/>
</dbReference>
<evidence type="ECO:0000313" key="7">
    <source>
        <dbReference type="Proteomes" id="UP000515158"/>
    </source>
</evidence>
<dbReference type="InterPro" id="IPR001965">
    <property type="entry name" value="Znf_PHD"/>
</dbReference>
<dbReference type="InterPro" id="IPR036397">
    <property type="entry name" value="RNaseH_sf"/>
</dbReference>
<dbReference type="InterPro" id="IPR050863">
    <property type="entry name" value="CenT-Element_Derived"/>
</dbReference>
<feature type="compositionally biased region" description="Acidic residues" evidence="5">
    <location>
        <begin position="667"/>
        <end position="679"/>
    </location>
</feature>
<dbReference type="GO" id="GO:0008270">
    <property type="term" value="F:zinc ion binding"/>
    <property type="evidence" value="ECO:0007669"/>
    <property type="project" value="UniProtKB-KW"/>
</dbReference>
<comment type="subcellular location">
    <subcellularLocation>
        <location evidence="1">Nucleus</location>
    </subcellularLocation>
</comment>
<keyword evidence="3" id="KW-0863">Zinc-finger</keyword>
<protein>
    <submittedName>
        <fullName evidence="8">Uncharacterized protein LOC117653647</fullName>
    </submittedName>
</protein>
<dbReference type="GeneID" id="117653647"/>
<feature type="compositionally biased region" description="Polar residues" evidence="5">
    <location>
        <begin position="474"/>
        <end position="495"/>
    </location>
</feature>
<dbReference type="KEGG" id="tpal:117653647"/>